<comment type="caution">
    <text evidence="1">The sequence shown here is derived from an EMBL/GenBank/DDBJ whole genome shotgun (WGS) entry which is preliminary data.</text>
</comment>
<dbReference type="Proteomes" id="UP000283497">
    <property type="component" value="Unassembled WGS sequence"/>
</dbReference>
<dbReference type="RefSeq" id="WP_118314591.1">
    <property type="nucleotide sequence ID" value="NZ_QRNJ01000031.1"/>
</dbReference>
<sequence length="391" mass="40652">MAYLDNNGVTYLWNKIKALFNKGITNLSVNGRTITYTKGDGTTNTITTQDTNTTYGNFKGATASADGGSGLVPAPTKGNEGKYLKADGTWGTPANTTYSDMKGATTTAAGTHGLAPAPAAGAANRYLRSDGTWSVPPDNNTTYNDATQSAHGLMTAADKKKLDGIATNANNYTHPTTSGNKHIPAGGSSGQILRWSADGTAVWGADKDTTYSDFKAAASGDMMGAHGLVPAPAAGQETMVLFASGYWGSLQIRDYNPSADKRGFWITRDEGEAAVDLCGFTFSGATSSVAGLMSATDKGKLDALPTNATLSSTYAKKSEITNMYKYCGSVASSDKLPTTGQRVGDVYNIEAASKYGGAGMNVAWNGSAWDPLGEIFTITAITNAEIDAICV</sequence>
<reference evidence="1 2" key="1">
    <citation type="submission" date="2018-08" db="EMBL/GenBank/DDBJ databases">
        <title>A genome reference for cultivated species of the human gut microbiota.</title>
        <authorList>
            <person name="Zou Y."/>
            <person name="Xue W."/>
            <person name="Luo G."/>
        </authorList>
    </citation>
    <scope>NUCLEOTIDE SEQUENCE [LARGE SCALE GENOMIC DNA]</scope>
    <source>
        <strain evidence="1 2">AF45-14BH</strain>
    </source>
</reference>
<dbReference type="AlphaFoldDB" id="A0A415G6S9"/>
<gene>
    <name evidence="1" type="ORF">DW068_08725</name>
</gene>
<evidence type="ECO:0000313" key="1">
    <source>
        <dbReference type="EMBL" id="RHK38756.1"/>
    </source>
</evidence>
<organism evidence="1 2">
    <name type="scientific">Anaerobutyricum hallii</name>
    <dbReference type="NCBI Taxonomy" id="39488"/>
    <lineage>
        <taxon>Bacteria</taxon>
        <taxon>Bacillati</taxon>
        <taxon>Bacillota</taxon>
        <taxon>Clostridia</taxon>
        <taxon>Lachnospirales</taxon>
        <taxon>Lachnospiraceae</taxon>
        <taxon>Anaerobutyricum</taxon>
    </lineage>
</organism>
<evidence type="ECO:0000313" key="2">
    <source>
        <dbReference type="Proteomes" id="UP000283497"/>
    </source>
</evidence>
<proteinExistence type="predicted"/>
<name>A0A415G6S9_9FIRM</name>
<evidence type="ECO:0008006" key="3">
    <source>
        <dbReference type="Google" id="ProtNLM"/>
    </source>
</evidence>
<protein>
    <recommendedName>
        <fullName evidence="3">Tail fiber protein</fullName>
    </recommendedName>
</protein>
<accession>A0A415G6S9</accession>
<dbReference type="EMBL" id="QRNJ01000031">
    <property type="protein sequence ID" value="RHK38756.1"/>
    <property type="molecule type" value="Genomic_DNA"/>
</dbReference>